<keyword evidence="3" id="KW-0804">Transcription</keyword>
<reference evidence="5 6" key="1">
    <citation type="submission" date="2024-11" db="EMBL/GenBank/DDBJ databases">
        <authorList>
            <person name="Heng Y.C."/>
            <person name="Lim A.C.H."/>
            <person name="Lee J.K.Y."/>
            <person name="Kittelmann S."/>
        </authorList>
    </citation>
    <scope>NUCLEOTIDE SEQUENCE [LARGE SCALE GENOMIC DNA]</scope>
    <source>
        <strain evidence="5 6">WILCCON 0114</strain>
    </source>
</reference>
<dbReference type="InterPro" id="IPR009057">
    <property type="entry name" value="Homeodomain-like_sf"/>
</dbReference>
<protein>
    <submittedName>
        <fullName evidence="5">Helix-turn-helix transcriptional regulator</fullName>
    </submittedName>
</protein>
<dbReference type="SUPFAM" id="SSF46689">
    <property type="entry name" value="Homeodomain-like"/>
    <property type="match status" value="2"/>
</dbReference>
<dbReference type="InterPro" id="IPR018060">
    <property type="entry name" value="HTH_AraC"/>
</dbReference>
<dbReference type="Pfam" id="PF12833">
    <property type="entry name" value="HTH_18"/>
    <property type="match status" value="1"/>
</dbReference>
<keyword evidence="2" id="KW-0238">DNA-binding</keyword>
<comment type="caution">
    <text evidence="5">The sequence shown here is derived from an EMBL/GenBank/DDBJ whole genome shotgun (WGS) entry which is preliminary data.</text>
</comment>
<keyword evidence="6" id="KW-1185">Reference proteome</keyword>
<accession>A0ABW8TD24</accession>
<dbReference type="RefSeq" id="WP_406786306.1">
    <property type="nucleotide sequence ID" value="NZ_JBJIAA010000003.1"/>
</dbReference>
<dbReference type="InterPro" id="IPR020449">
    <property type="entry name" value="Tscrpt_reg_AraC-type_HTH"/>
</dbReference>
<dbReference type="InterPro" id="IPR018062">
    <property type="entry name" value="HTH_AraC-typ_CS"/>
</dbReference>
<dbReference type="Gene3D" id="1.10.10.60">
    <property type="entry name" value="Homeodomain-like"/>
    <property type="match status" value="2"/>
</dbReference>
<dbReference type="PRINTS" id="PR00032">
    <property type="entry name" value="HTHARAC"/>
</dbReference>
<name>A0ABW8TD24_9CLOT</name>
<dbReference type="PANTHER" id="PTHR47504">
    <property type="entry name" value="RIGHT ORIGIN-BINDING PROTEIN"/>
    <property type="match status" value="1"/>
</dbReference>
<dbReference type="InterPro" id="IPR050959">
    <property type="entry name" value="MarA-like"/>
</dbReference>
<evidence type="ECO:0000313" key="5">
    <source>
        <dbReference type="EMBL" id="MFL0249637.1"/>
    </source>
</evidence>
<keyword evidence="1" id="KW-0805">Transcription regulation</keyword>
<sequence length="130" mass="15320">MDYSIEVQKAIDSIEENLDDDIKLKDIAKKSHLSEFYFHRLFHKITGETVMGYVRKRRLSKAAYDLKNTELNILDIAVKYQFSCGESFARAFKRMYGITPYEYRRSNKAINLYKKINIFRKNNASMLMAA</sequence>
<dbReference type="EMBL" id="JBJIAA010000003">
    <property type="protein sequence ID" value="MFL0249637.1"/>
    <property type="molecule type" value="Genomic_DNA"/>
</dbReference>
<feature type="domain" description="HTH araC/xylS-type" evidence="4">
    <location>
        <begin position="8"/>
        <end position="106"/>
    </location>
</feature>
<dbReference type="SMART" id="SM00342">
    <property type="entry name" value="HTH_ARAC"/>
    <property type="match status" value="1"/>
</dbReference>
<proteinExistence type="predicted"/>
<organism evidence="5 6">
    <name type="scientific">Clostridium neuense</name>
    <dbReference type="NCBI Taxonomy" id="1728934"/>
    <lineage>
        <taxon>Bacteria</taxon>
        <taxon>Bacillati</taxon>
        <taxon>Bacillota</taxon>
        <taxon>Clostridia</taxon>
        <taxon>Eubacteriales</taxon>
        <taxon>Clostridiaceae</taxon>
        <taxon>Clostridium</taxon>
    </lineage>
</organism>
<evidence type="ECO:0000256" key="2">
    <source>
        <dbReference type="ARBA" id="ARBA00023125"/>
    </source>
</evidence>
<dbReference type="PANTHER" id="PTHR47504:SF5">
    <property type="entry name" value="RIGHT ORIGIN-BINDING PROTEIN"/>
    <property type="match status" value="1"/>
</dbReference>
<dbReference type="PROSITE" id="PS00041">
    <property type="entry name" value="HTH_ARAC_FAMILY_1"/>
    <property type="match status" value="1"/>
</dbReference>
<dbReference type="PROSITE" id="PS01124">
    <property type="entry name" value="HTH_ARAC_FAMILY_2"/>
    <property type="match status" value="1"/>
</dbReference>
<evidence type="ECO:0000259" key="4">
    <source>
        <dbReference type="PROSITE" id="PS01124"/>
    </source>
</evidence>
<evidence type="ECO:0000256" key="1">
    <source>
        <dbReference type="ARBA" id="ARBA00023015"/>
    </source>
</evidence>
<gene>
    <name evidence="5" type="ORF">ACJDT4_04315</name>
</gene>
<evidence type="ECO:0000256" key="3">
    <source>
        <dbReference type="ARBA" id="ARBA00023163"/>
    </source>
</evidence>
<evidence type="ECO:0000313" key="6">
    <source>
        <dbReference type="Proteomes" id="UP001623592"/>
    </source>
</evidence>
<dbReference type="Proteomes" id="UP001623592">
    <property type="component" value="Unassembled WGS sequence"/>
</dbReference>